<dbReference type="InterPro" id="IPR052343">
    <property type="entry name" value="Retrotransposon-Effector_Assoc"/>
</dbReference>
<evidence type="ECO:0000313" key="3">
    <source>
        <dbReference type="Proteomes" id="UP001231189"/>
    </source>
</evidence>
<feature type="region of interest" description="Disordered" evidence="1">
    <location>
        <begin position="1"/>
        <end position="26"/>
    </location>
</feature>
<name>A0AAD8WBV8_LOLMU</name>
<sequence>MRGLGLTGRLPREQVSSAGEEESSLAWCRDSEEAEGLRPAARGADDGVGTAAFHLSTPYEGISSVPGAAQVREHDLDLAAMGLGPIDLAGLEARFEEEEVWAAIKALPSNKSHGPDAGFPWDFYKCCWPVVKADVLDALQAVFLGRDQGFGGLNSAFLTLLPKLDGAVEVKDFRPISLVHSFGKLVAKMLATRLAPRMSELIHTNQSAFIKRQCIQDNFVLL</sequence>
<evidence type="ECO:0000256" key="1">
    <source>
        <dbReference type="SAM" id="MobiDB-lite"/>
    </source>
</evidence>
<reference evidence="2" key="1">
    <citation type="submission" date="2023-07" db="EMBL/GenBank/DDBJ databases">
        <title>A chromosome-level genome assembly of Lolium multiflorum.</title>
        <authorList>
            <person name="Chen Y."/>
            <person name="Copetti D."/>
            <person name="Kolliker R."/>
            <person name="Studer B."/>
        </authorList>
    </citation>
    <scope>NUCLEOTIDE SEQUENCE</scope>
    <source>
        <strain evidence="2">02402/16</strain>
        <tissue evidence="2">Leaf</tissue>
    </source>
</reference>
<dbReference type="EMBL" id="JAUUTY010000004">
    <property type="protein sequence ID" value="KAK1650553.1"/>
    <property type="molecule type" value="Genomic_DNA"/>
</dbReference>
<dbReference type="AlphaFoldDB" id="A0AAD8WBV8"/>
<protein>
    <recommendedName>
        <fullName evidence="4">Reverse transcriptase domain-containing protein</fullName>
    </recommendedName>
</protein>
<accession>A0AAD8WBV8</accession>
<proteinExistence type="predicted"/>
<gene>
    <name evidence="2" type="ORF">QYE76_068358</name>
</gene>
<comment type="caution">
    <text evidence="2">The sequence shown here is derived from an EMBL/GenBank/DDBJ whole genome shotgun (WGS) entry which is preliminary data.</text>
</comment>
<organism evidence="2 3">
    <name type="scientific">Lolium multiflorum</name>
    <name type="common">Italian ryegrass</name>
    <name type="synonym">Lolium perenne subsp. multiflorum</name>
    <dbReference type="NCBI Taxonomy" id="4521"/>
    <lineage>
        <taxon>Eukaryota</taxon>
        <taxon>Viridiplantae</taxon>
        <taxon>Streptophyta</taxon>
        <taxon>Embryophyta</taxon>
        <taxon>Tracheophyta</taxon>
        <taxon>Spermatophyta</taxon>
        <taxon>Magnoliopsida</taxon>
        <taxon>Liliopsida</taxon>
        <taxon>Poales</taxon>
        <taxon>Poaceae</taxon>
        <taxon>BOP clade</taxon>
        <taxon>Pooideae</taxon>
        <taxon>Poodae</taxon>
        <taxon>Poeae</taxon>
        <taxon>Poeae Chloroplast Group 2 (Poeae type)</taxon>
        <taxon>Loliodinae</taxon>
        <taxon>Loliinae</taxon>
        <taxon>Lolium</taxon>
    </lineage>
</organism>
<dbReference type="Proteomes" id="UP001231189">
    <property type="component" value="Unassembled WGS sequence"/>
</dbReference>
<evidence type="ECO:0008006" key="4">
    <source>
        <dbReference type="Google" id="ProtNLM"/>
    </source>
</evidence>
<dbReference type="PANTHER" id="PTHR46890:SF1">
    <property type="entry name" value="REVERSE TRANSCRIPTASE DOMAIN-CONTAINING PROTEIN"/>
    <property type="match status" value="1"/>
</dbReference>
<dbReference type="PANTHER" id="PTHR46890">
    <property type="entry name" value="NON-LTR RETROLELEMENT REVERSE TRANSCRIPTASE-LIKE PROTEIN-RELATED"/>
    <property type="match status" value="1"/>
</dbReference>
<evidence type="ECO:0000313" key="2">
    <source>
        <dbReference type="EMBL" id="KAK1650553.1"/>
    </source>
</evidence>
<keyword evidence="3" id="KW-1185">Reference proteome</keyword>